<dbReference type="EMBL" id="ML986599">
    <property type="protein sequence ID" value="KAF2266383.1"/>
    <property type="molecule type" value="Genomic_DNA"/>
</dbReference>
<comment type="caution">
    <text evidence="2">The sequence shown here is derived from an EMBL/GenBank/DDBJ whole genome shotgun (WGS) entry which is preliminary data.</text>
</comment>
<evidence type="ECO:0000313" key="2">
    <source>
        <dbReference type="EMBL" id="KAF2266383.1"/>
    </source>
</evidence>
<sequence>MPKQRRREGLVLTLLSSTATHQLCLNKGARPSSARGTKRRGPVDEGCLSKVDSGAAVAVAAAAAATATEEERCSWNGANSGGLSVSVWIWLASVSRPQRKCKGRRRMGGSRSLRSGRRARPKSAKLLV</sequence>
<protein>
    <submittedName>
        <fullName evidence="2">Uncharacterized protein</fullName>
    </submittedName>
</protein>
<keyword evidence="3" id="KW-1185">Reference proteome</keyword>
<evidence type="ECO:0000256" key="1">
    <source>
        <dbReference type="SAM" id="MobiDB-lite"/>
    </source>
</evidence>
<organism evidence="2 3">
    <name type="scientific">Lojkania enalia</name>
    <dbReference type="NCBI Taxonomy" id="147567"/>
    <lineage>
        <taxon>Eukaryota</taxon>
        <taxon>Fungi</taxon>
        <taxon>Dikarya</taxon>
        <taxon>Ascomycota</taxon>
        <taxon>Pezizomycotina</taxon>
        <taxon>Dothideomycetes</taxon>
        <taxon>Pleosporomycetidae</taxon>
        <taxon>Pleosporales</taxon>
        <taxon>Pleosporales incertae sedis</taxon>
        <taxon>Lojkania</taxon>
    </lineage>
</organism>
<accession>A0A9P4N5P1</accession>
<name>A0A9P4N5P1_9PLEO</name>
<gene>
    <name evidence="2" type="ORF">CC78DRAFT_531775</name>
</gene>
<dbReference type="AlphaFoldDB" id="A0A9P4N5P1"/>
<dbReference type="Proteomes" id="UP000800093">
    <property type="component" value="Unassembled WGS sequence"/>
</dbReference>
<feature type="region of interest" description="Disordered" evidence="1">
    <location>
        <begin position="26"/>
        <end position="45"/>
    </location>
</feature>
<evidence type="ECO:0000313" key="3">
    <source>
        <dbReference type="Proteomes" id="UP000800093"/>
    </source>
</evidence>
<feature type="region of interest" description="Disordered" evidence="1">
    <location>
        <begin position="99"/>
        <end position="128"/>
    </location>
</feature>
<reference evidence="3" key="1">
    <citation type="journal article" date="2020" name="Stud. Mycol.">
        <title>101 Dothideomycetes genomes: A test case for predicting lifestyles and emergence of pathogens.</title>
        <authorList>
            <person name="Haridas S."/>
            <person name="Albert R."/>
            <person name="Binder M."/>
            <person name="Bloem J."/>
            <person name="LaButti K."/>
            <person name="Salamov A."/>
            <person name="Andreopoulos B."/>
            <person name="Baker S."/>
            <person name="Barry K."/>
            <person name="Bills G."/>
            <person name="Bluhm B."/>
            <person name="Cannon C."/>
            <person name="Castanera R."/>
            <person name="Culley D."/>
            <person name="Daum C."/>
            <person name="Ezra D."/>
            <person name="Gonzalez J."/>
            <person name="Henrissat B."/>
            <person name="Kuo A."/>
            <person name="Liang C."/>
            <person name="Lipzen A."/>
            <person name="Lutzoni F."/>
            <person name="Magnuson J."/>
            <person name="Mondo S."/>
            <person name="Nolan M."/>
            <person name="Ohm R."/>
            <person name="Pangilinan J."/>
            <person name="Park H.-J."/>
            <person name="Ramirez L."/>
            <person name="Alfaro M."/>
            <person name="Sun H."/>
            <person name="Tritt A."/>
            <person name="Yoshinaga Y."/>
            <person name="Zwiers L.-H."/>
            <person name="Turgeon B."/>
            <person name="Goodwin S."/>
            <person name="Spatafora J."/>
            <person name="Crous P."/>
            <person name="Grigoriev I."/>
        </authorList>
    </citation>
    <scope>NUCLEOTIDE SEQUENCE [LARGE SCALE GENOMIC DNA]</scope>
    <source>
        <strain evidence="3">CBS 304.66</strain>
    </source>
</reference>
<proteinExistence type="predicted"/>